<dbReference type="PROSITE" id="PS00028">
    <property type="entry name" value="ZINC_FINGER_C2H2_1"/>
    <property type="match status" value="5"/>
</dbReference>
<keyword evidence="2 11" id="KW-0479">Metal-binding</keyword>
<accession>A0A6P4EQK2</accession>
<feature type="binding site" evidence="11">
    <location>
        <position position="9"/>
    </location>
    <ligand>
        <name>Zn(2+)</name>
        <dbReference type="ChEBI" id="CHEBI:29105"/>
    </ligand>
</feature>
<dbReference type="Gene3D" id="3.30.160.60">
    <property type="entry name" value="Classic Zinc Finger"/>
    <property type="match status" value="5"/>
</dbReference>
<keyword evidence="6" id="KW-0805">Transcription regulation</keyword>
<evidence type="ECO:0000313" key="16">
    <source>
        <dbReference type="Proteomes" id="UP001652680"/>
    </source>
</evidence>
<protein>
    <submittedName>
        <fullName evidence="17">Transcription factor Ouib</fullName>
    </submittedName>
</protein>
<dbReference type="GO" id="GO:0006355">
    <property type="term" value="P:regulation of DNA-templated transcription"/>
    <property type="evidence" value="ECO:0007669"/>
    <property type="project" value="UniProtKB-ARBA"/>
</dbReference>
<dbReference type="Proteomes" id="UP001652680">
    <property type="component" value="Unassembled WGS sequence"/>
</dbReference>
<dbReference type="GO" id="GO:0005634">
    <property type="term" value="C:nucleus"/>
    <property type="evidence" value="ECO:0007669"/>
    <property type="project" value="UniProtKB-SubCell"/>
</dbReference>
<evidence type="ECO:0000256" key="12">
    <source>
        <dbReference type="SAM" id="MobiDB-lite"/>
    </source>
</evidence>
<evidence type="ECO:0000256" key="5">
    <source>
        <dbReference type="ARBA" id="ARBA00022833"/>
    </source>
</evidence>
<dbReference type="EnsemblMetazoa" id="XM_017124961.2">
    <property type="protein sequence ID" value="XP_016980450.1"/>
    <property type="gene ID" value="LOC108045590"/>
</dbReference>
<dbReference type="SMART" id="SM00355">
    <property type="entry name" value="ZnF_C2H2"/>
    <property type="match status" value="5"/>
</dbReference>
<dbReference type="PANTHER" id="PTHR16515:SF49">
    <property type="entry name" value="GASTRULA ZINC FINGER PROTEIN XLCGF49.1-LIKE-RELATED"/>
    <property type="match status" value="1"/>
</dbReference>
<organism evidence="17">
    <name type="scientific">Drosophila rhopaloa</name>
    <name type="common">Fruit fly</name>
    <dbReference type="NCBI Taxonomy" id="1041015"/>
    <lineage>
        <taxon>Eukaryota</taxon>
        <taxon>Metazoa</taxon>
        <taxon>Ecdysozoa</taxon>
        <taxon>Arthropoda</taxon>
        <taxon>Hexapoda</taxon>
        <taxon>Insecta</taxon>
        <taxon>Pterygota</taxon>
        <taxon>Neoptera</taxon>
        <taxon>Endopterygota</taxon>
        <taxon>Diptera</taxon>
        <taxon>Brachycera</taxon>
        <taxon>Muscomorpha</taxon>
        <taxon>Ephydroidea</taxon>
        <taxon>Drosophilidae</taxon>
        <taxon>Drosophila</taxon>
        <taxon>Sophophora</taxon>
    </lineage>
</organism>
<dbReference type="InterPro" id="IPR012934">
    <property type="entry name" value="Znf_AD"/>
</dbReference>
<evidence type="ECO:0000313" key="17">
    <source>
        <dbReference type="RefSeq" id="XP_016980450.1"/>
    </source>
</evidence>
<dbReference type="InterPro" id="IPR036236">
    <property type="entry name" value="Znf_C2H2_sf"/>
</dbReference>
<feature type="domain" description="C2H2-type" evidence="13">
    <location>
        <begin position="234"/>
        <end position="261"/>
    </location>
</feature>
<feature type="compositionally biased region" description="Polar residues" evidence="12">
    <location>
        <begin position="158"/>
        <end position="168"/>
    </location>
</feature>
<feature type="binding site" evidence="11">
    <location>
        <position position="55"/>
    </location>
    <ligand>
        <name>Zn(2+)</name>
        <dbReference type="ChEBI" id="CHEBI:29105"/>
    </ligand>
</feature>
<dbReference type="FunFam" id="3.30.160.60:FF:002343">
    <property type="entry name" value="Zinc finger protein 33A"/>
    <property type="match status" value="2"/>
</dbReference>
<evidence type="ECO:0000256" key="1">
    <source>
        <dbReference type="ARBA" id="ARBA00004123"/>
    </source>
</evidence>
<gene>
    <name evidence="17" type="primary">LOC108045590</name>
    <name evidence="15" type="synonym">108045590</name>
</gene>
<feature type="domain" description="ZAD" evidence="14">
    <location>
        <begin position="4"/>
        <end position="79"/>
    </location>
</feature>
<evidence type="ECO:0000256" key="3">
    <source>
        <dbReference type="ARBA" id="ARBA00022737"/>
    </source>
</evidence>
<evidence type="ECO:0000256" key="8">
    <source>
        <dbReference type="ARBA" id="ARBA00023163"/>
    </source>
</evidence>
<evidence type="ECO:0000256" key="7">
    <source>
        <dbReference type="ARBA" id="ARBA00023125"/>
    </source>
</evidence>
<reference evidence="16" key="1">
    <citation type="journal article" date="2021" name="Elife">
        <title>Highly contiguous assemblies of 101 drosophilid genomes.</title>
        <authorList>
            <person name="Kim B.Y."/>
            <person name="Wang J.R."/>
            <person name="Miller D.E."/>
            <person name="Barmina O."/>
            <person name="Delaney E."/>
            <person name="Thompson A."/>
            <person name="Comeault A.A."/>
            <person name="Peede D."/>
            <person name="D'Agostino E.R."/>
            <person name="Pelaez J."/>
            <person name="Aguilar J.M."/>
            <person name="Haji D."/>
            <person name="Matsunaga T."/>
            <person name="Armstrong E.E."/>
            <person name="Zych M."/>
            <person name="Ogawa Y."/>
            <person name="Stamenkovic-Radak M."/>
            <person name="Jelic M."/>
            <person name="Veselinovic M.S."/>
            <person name="Tanaskovic M."/>
            <person name="Eric P."/>
            <person name="Gao J.J."/>
            <person name="Katoh T.K."/>
            <person name="Toda M.J."/>
            <person name="Watabe H."/>
            <person name="Watada M."/>
            <person name="Davis J.S."/>
            <person name="Moyle L.C."/>
            <person name="Manoli G."/>
            <person name="Bertolini E."/>
            <person name="Kostal V."/>
            <person name="Hawley R.S."/>
            <person name="Takahashi A."/>
            <person name="Jones C.D."/>
            <person name="Price D.K."/>
            <person name="Whiteman N."/>
            <person name="Kopp A."/>
            <person name="Matute D.R."/>
            <person name="Petrov D.A."/>
        </authorList>
    </citation>
    <scope>NUCLEOTIDE SEQUENCE [LARGE SCALE GENOMIC DNA]</scope>
</reference>
<keyword evidence="9" id="KW-0539">Nucleus</keyword>
<feature type="binding site" evidence="11">
    <location>
        <position position="52"/>
    </location>
    <ligand>
        <name>Zn(2+)</name>
        <dbReference type="ChEBI" id="CHEBI:29105"/>
    </ligand>
</feature>
<sequence>MMNNICRVCGRQKVCKRSVNLFDLVNRKYLRHLELISGLRLEAQENAPEFMCLCCQLDLRSVLAFRNLCIKTQKKWLTTAEDSSSSESQSEGSVKAKPELELQKCAKVSDFRESDDDRVLEETFQILIEEEPLDDNLICDIEGPEGADCSQRGKDNVSVPTQKIPKTTNKSKPVHKIYKCELCGTPFVSRSTFLRHMRKHAGERPFSCKECDARFLSAAELRAHLHVHTGGQPFACRYCERKYVSYMGRMNHERTHTNERPYVCEECGKTFSYSNVLKKHMVIHTGERDFRCDLCDRSFQRKEHLVVHFRSMFHRQNVERKKINGTEASS</sequence>
<reference evidence="17" key="2">
    <citation type="submission" date="2025-04" db="UniProtKB">
        <authorList>
            <consortium name="RefSeq"/>
        </authorList>
    </citation>
    <scope>IDENTIFICATION</scope>
</reference>
<feature type="domain" description="C2H2-type" evidence="13">
    <location>
        <begin position="178"/>
        <end position="205"/>
    </location>
</feature>
<dbReference type="AlphaFoldDB" id="A0A6P4EQK2"/>
<proteinExistence type="predicted"/>
<dbReference type="PROSITE" id="PS51915">
    <property type="entry name" value="ZAD"/>
    <property type="match status" value="1"/>
</dbReference>
<evidence type="ECO:0000259" key="14">
    <source>
        <dbReference type="PROSITE" id="PS51915"/>
    </source>
</evidence>
<keyword evidence="8" id="KW-0804">Transcription</keyword>
<feature type="binding site" evidence="11">
    <location>
        <position position="6"/>
    </location>
    <ligand>
        <name>Zn(2+)</name>
        <dbReference type="ChEBI" id="CHEBI:29105"/>
    </ligand>
</feature>
<evidence type="ECO:0000259" key="13">
    <source>
        <dbReference type="PROSITE" id="PS50157"/>
    </source>
</evidence>
<dbReference type="Pfam" id="PF00096">
    <property type="entry name" value="zf-C2H2"/>
    <property type="match status" value="3"/>
</dbReference>
<dbReference type="GeneID" id="108045590"/>
<evidence type="ECO:0000256" key="9">
    <source>
        <dbReference type="ARBA" id="ARBA00023242"/>
    </source>
</evidence>
<dbReference type="FunFam" id="3.30.160.60:FF:000100">
    <property type="entry name" value="Zinc finger 45-like"/>
    <property type="match status" value="1"/>
</dbReference>
<feature type="domain" description="C2H2-type" evidence="13">
    <location>
        <begin position="206"/>
        <end position="233"/>
    </location>
</feature>
<reference evidence="15" key="3">
    <citation type="submission" date="2025-05" db="UniProtKB">
        <authorList>
            <consortium name="EnsemblMetazoa"/>
        </authorList>
    </citation>
    <scope>IDENTIFICATION</scope>
</reference>
<evidence type="ECO:0000313" key="15">
    <source>
        <dbReference type="EnsemblMetazoa" id="XP_016980450.1"/>
    </source>
</evidence>
<comment type="subcellular location">
    <subcellularLocation>
        <location evidence="1">Nucleus</location>
    </subcellularLocation>
</comment>
<dbReference type="PANTHER" id="PTHR16515">
    <property type="entry name" value="PR DOMAIN ZINC FINGER PROTEIN"/>
    <property type="match status" value="1"/>
</dbReference>
<keyword evidence="7" id="KW-0238">DNA-binding</keyword>
<evidence type="ECO:0000256" key="4">
    <source>
        <dbReference type="ARBA" id="ARBA00022771"/>
    </source>
</evidence>
<keyword evidence="16" id="KW-1185">Reference proteome</keyword>
<dbReference type="RefSeq" id="XP_016980450.1">
    <property type="nucleotide sequence ID" value="XM_017124961.1"/>
</dbReference>
<dbReference type="OrthoDB" id="427030at2759"/>
<keyword evidence="5 11" id="KW-0862">Zinc</keyword>
<keyword evidence="4 10" id="KW-0863">Zinc-finger</keyword>
<evidence type="ECO:0000256" key="11">
    <source>
        <dbReference type="PROSITE-ProRule" id="PRU01263"/>
    </source>
</evidence>
<dbReference type="Pfam" id="PF07776">
    <property type="entry name" value="zf-AD"/>
    <property type="match status" value="1"/>
</dbReference>
<feature type="region of interest" description="Disordered" evidence="12">
    <location>
        <begin position="148"/>
        <end position="168"/>
    </location>
</feature>
<dbReference type="GO" id="GO:0003677">
    <property type="term" value="F:DNA binding"/>
    <property type="evidence" value="ECO:0007669"/>
    <property type="project" value="UniProtKB-KW"/>
</dbReference>
<dbReference type="SUPFAM" id="SSF57716">
    <property type="entry name" value="Glucocorticoid receptor-like (DNA-binding domain)"/>
    <property type="match status" value="1"/>
</dbReference>
<dbReference type="InterPro" id="IPR050331">
    <property type="entry name" value="Zinc_finger"/>
</dbReference>
<feature type="domain" description="C2H2-type" evidence="13">
    <location>
        <begin position="262"/>
        <end position="289"/>
    </location>
</feature>
<dbReference type="SMART" id="SM00868">
    <property type="entry name" value="zf-AD"/>
    <property type="match status" value="1"/>
</dbReference>
<evidence type="ECO:0000256" key="10">
    <source>
        <dbReference type="PROSITE-ProRule" id="PRU00042"/>
    </source>
</evidence>
<feature type="domain" description="C2H2-type" evidence="13">
    <location>
        <begin position="290"/>
        <end position="319"/>
    </location>
</feature>
<dbReference type="PROSITE" id="PS50157">
    <property type="entry name" value="ZINC_FINGER_C2H2_2"/>
    <property type="match status" value="5"/>
</dbReference>
<dbReference type="GO" id="GO:0008270">
    <property type="term" value="F:zinc ion binding"/>
    <property type="evidence" value="ECO:0007669"/>
    <property type="project" value="UniProtKB-UniRule"/>
</dbReference>
<evidence type="ECO:0000256" key="6">
    <source>
        <dbReference type="ARBA" id="ARBA00023015"/>
    </source>
</evidence>
<evidence type="ECO:0000256" key="2">
    <source>
        <dbReference type="ARBA" id="ARBA00022723"/>
    </source>
</evidence>
<dbReference type="InterPro" id="IPR013087">
    <property type="entry name" value="Znf_C2H2_type"/>
</dbReference>
<name>A0A6P4EQK2_DRORH</name>
<dbReference type="SUPFAM" id="SSF57667">
    <property type="entry name" value="beta-beta-alpha zinc fingers"/>
    <property type="match status" value="3"/>
</dbReference>
<keyword evidence="3" id="KW-0677">Repeat</keyword>